<dbReference type="RefSeq" id="WP_240716987.1">
    <property type="nucleotide sequence ID" value="NZ_JAKVTW010000002.1"/>
</dbReference>
<dbReference type="PANTHER" id="PTHR30419:SF8">
    <property type="entry name" value="NITROGEN ASSIMILATION TRANSCRIPTIONAL ACTIVATOR-RELATED"/>
    <property type="match status" value="1"/>
</dbReference>
<evidence type="ECO:0000256" key="5">
    <source>
        <dbReference type="SAM" id="MobiDB-lite"/>
    </source>
</evidence>
<reference evidence="7 8" key="1">
    <citation type="submission" date="2022-03" db="EMBL/GenBank/DDBJ databases">
        <title>Genomic signatures underlying metal tolerance in selected Arctic bacterial isolates.</title>
        <authorList>
            <person name="Thomas F.A."/>
            <person name="Venkatachalam S."/>
            <person name="Krishnan K.P."/>
        </authorList>
    </citation>
    <scope>NUCLEOTIDE SEQUENCE [LARGE SCALE GENOMIC DNA]</scope>
    <source>
        <strain evidence="7 8">HM116</strain>
    </source>
</reference>
<keyword evidence="2" id="KW-0805">Transcription regulation</keyword>
<evidence type="ECO:0000259" key="6">
    <source>
        <dbReference type="PROSITE" id="PS50931"/>
    </source>
</evidence>
<dbReference type="InterPro" id="IPR050950">
    <property type="entry name" value="HTH-type_LysR_regulators"/>
</dbReference>
<name>A0ABS9S3L3_9GAMM</name>
<dbReference type="Pfam" id="PF00126">
    <property type="entry name" value="HTH_1"/>
    <property type="match status" value="1"/>
</dbReference>
<dbReference type="Pfam" id="PF03466">
    <property type="entry name" value="LysR_substrate"/>
    <property type="match status" value="1"/>
</dbReference>
<dbReference type="PANTHER" id="PTHR30419">
    <property type="entry name" value="HTH-TYPE TRANSCRIPTIONAL REGULATOR YBHD"/>
    <property type="match status" value="1"/>
</dbReference>
<dbReference type="Proteomes" id="UP001320609">
    <property type="component" value="Unassembled WGS sequence"/>
</dbReference>
<protein>
    <submittedName>
        <fullName evidence="7">LysR family transcriptional regulator</fullName>
    </submittedName>
</protein>
<evidence type="ECO:0000313" key="8">
    <source>
        <dbReference type="Proteomes" id="UP001320609"/>
    </source>
</evidence>
<dbReference type="SUPFAM" id="SSF46785">
    <property type="entry name" value="Winged helix' DNA-binding domain"/>
    <property type="match status" value="1"/>
</dbReference>
<proteinExistence type="inferred from homology"/>
<feature type="domain" description="HTH lysR-type" evidence="6">
    <location>
        <begin position="1"/>
        <end position="63"/>
    </location>
</feature>
<keyword evidence="8" id="KW-1185">Reference proteome</keyword>
<sequence>MNPRVLQETALRYFLEVVRCGSISEASGKLNVAPSAISRQIARLESELDTLLFERRARGMVPSAAGELLAVHARHMQLEADRIGSEILALRGLQRGKVRLASSEGFAVDFLPAAIAAFRKRYSGIHFHLMVGSPAQATRHVREGNADIGITFSLKPEADITVALRQPAPIMALVSPDHELATKKHITLAQLQRYPLALPSPETTLRQLFDICCSRQNLAFESIFSSDYTEALINFAMLGGGVALAGEISVRYRIYQQRVVAIPIRDQGMDSRFIEVQTLAKRTLPSATQAFLAFIKEHIPAGKLPLLPTPPMPTADRTPSQSTPGRG</sequence>
<evidence type="ECO:0000256" key="4">
    <source>
        <dbReference type="ARBA" id="ARBA00023163"/>
    </source>
</evidence>
<feature type="region of interest" description="Disordered" evidence="5">
    <location>
        <begin position="304"/>
        <end position="327"/>
    </location>
</feature>
<evidence type="ECO:0000256" key="2">
    <source>
        <dbReference type="ARBA" id="ARBA00023015"/>
    </source>
</evidence>
<evidence type="ECO:0000313" key="7">
    <source>
        <dbReference type="EMBL" id="MCH4810697.1"/>
    </source>
</evidence>
<dbReference type="InterPro" id="IPR000847">
    <property type="entry name" value="LysR_HTH_N"/>
</dbReference>
<keyword evidence="4" id="KW-0804">Transcription</keyword>
<dbReference type="PROSITE" id="PS50931">
    <property type="entry name" value="HTH_LYSR"/>
    <property type="match status" value="1"/>
</dbReference>
<dbReference type="InterPro" id="IPR036390">
    <property type="entry name" value="WH_DNA-bd_sf"/>
</dbReference>
<dbReference type="InterPro" id="IPR005119">
    <property type="entry name" value="LysR_subst-bd"/>
</dbReference>
<gene>
    <name evidence="7" type="ORF">MLE19_05080</name>
</gene>
<dbReference type="InterPro" id="IPR036388">
    <property type="entry name" value="WH-like_DNA-bd_sf"/>
</dbReference>
<keyword evidence="3" id="KW-0238">DNA-binding</keyword>
<evidence type="ECO:0000256" key="1">
    <source>
        <dbReference type="ARBA" id="ARBA00009437"/>
    </source>
</evidence>
<feature type="compositionally biased region" description="Polar residues" evidence="5">
    <location>
        <begin position="317"/>
        <end position="327"/>
    </location>
</feature>
<dbReference type="Gene3D" id="3.40.190.290">
    <property type="match status" value="1"/>
</dbReference>
<dbReference type="Gene3D" id="1.10.10.10">
    <property type="entry name" value="Winged helix-like DNA-binding domain superfamily/Winged helix DNA-binding domain"/>
    <property type="match status" value="1"/>
</dbReference>
<comment type="similarity">
    <text evidence="1">Belongs to the LysR transcriptional regulatory family.</text>
</comment>
<organism evidence="7 8">
    <name type="scientific">Vreelandella neptunia</name>
    <dbReference type="NCBI Taxonomy" id="115551"/>
    <lineage>
        <taxon>Bacteria</taxon>
        <taxon>Pseudomonadati</taxon>
        <taxon>Pseudomonadota</taxon>
        <taxon>Gammaproteobacteria</taxon>
        <taxon>Oceanospirillales</taxon>
        <taxon>Halomonadaceae</taxon>
        <taxon>Vreelandella</taxon>
    </lineage>
</organism>
<accession>A0ABS9S3L3</accession>
<dbReference type="SUPFAM" id="SSF53850">
    <property type="entry name" value="Periplasmic binding protein-like II"/>
    <property type="match status" value="1"/>
</dbReference>
<evidence type="ECO:0000256" key="3">
    <source>
        <dbReference type="ARBA" id="ARBA00023125"/>
    </source>
</evidence>
<comment type="caution">
    <text evidence="7">The sequence shown here is derived from an EMBL/GenBank/DDBJ whole genome shotgun (WGS) entry which is preliminary data.</text>
</comment>
<dbReference type="EMBL" id="JAKVTW010000002">
    <property type="protein sequence ID" value="MCH4810697.1"/>
    <property type="molecule type" value="Genomic_DNA"/>
</dbReference>